<evidence type="ECO:0000313" key="11">
    <source>
        <dbReference type="EMBL" id="MFG6460092.1"/>
    </source>
</evidence>
<proteinExistence type="inferred from homology"/>
<dbReference type="Pfam" id="PF00413">
    <property type="entry name" value="Peptidase_M10"/>
    <property type="match status" value="1"/>
</dbReference>
<keyword evidence="12" id="KW-1185">Reference proteome</keyword>
<dbReference type="PRINTS" id="PR00313">
    <property type="entry name" value="CABNDNGRPT"/>
</dbReference>
<comment type="subcellular location">
    <subcellularLocation>
        <location evidence="1">Secreted</location>
    </subcellularLocation>
</comment>
<keyword evidence="3" id="KW-0964">Secreted</keyword>
<feature type="compositionally biased region" description="Acidic residues" evidence="9">
    <location>
        <begin position="1336"/>
        <end position="1345"/>
    </location>
</feature>
<dbReference type="PROSITE" id="PS00330">
    <property type="entry name" value="HEMOLYSIN_CALCIUM"/>
    <property type="match status" value="23"/>
</dbReference>
<feature type="region of interest" description="Disordered" evidence="9">
    <location>
        <begin position="590"/>
        <end position="609"/>
    </location>
</feature>
<dbReference type="SUPFAM" id="SSF51120">
    <property type="entry name" value="beta-Roll"/>
    <property type="match status" value="20"/>
</dbReference>
<feature type="region of interest" description="Disordered" evidence="9">
    <location>
        <begin position="2156"/>
        <end position="2180"/>
    </location>
</feature>
<dbReference type="InterPro" id="IPR006026">
    <property type="entry name" value="Peptidase_Metallo"/>
</dbReference>
<keyword evidence="8" id="KW-0106">Calcium</keyword>
<evidence type="ECO:0000256" key="9">
    <source>
        <dbReference type="SAM" id="MobiDB-lite"/>
    </source>
</evidence>
<dbReference type="InterPro" id="IPR018511">
    <property type="entry name" value="Hemolysin-typ_Ca-bd_CS"/>
</dbReference>
<dbReference type="Proteomes" id="UP001606302">
    <property type="component" value="Unassembled WGS sequence"/>
</dbReference>
<evidence type="ECO:0000256" key="8">
    <source>
        <dbReference type="ARBA" id="ARBA00022837"/>
    </source>
</evidence>
<feature type="region of interest" description="Disordered" evidence="9">
    <location>
        <begin position="1975"/>
        <end position="2022"/>
    </location>
</feature>
<dbReference type="InterPro" id="IPR011049">
    <property type="entry name" value="Serralysin-like_metalloprot_C"/>
</dbReference>
<keyword evidence="7" id="KW-0862">Zinc</keyword>
<dbReference type="SUPFAM" id="SSF55486">
    <property type="entry name" value="Metalloproteases ('zincins'), catalytic domain"/>
    <property type="match status" value="1"/>
</dbReference>
<accession>A0ABW7GDT3</accession>
<evidence type="ECO:0000256" key="5">
    <source>
        <dbReference type="ARBA" id="ARBA00022723"/>
    </source>
</evidence>
<keyword evidence="4" id="KW-0645">Protease</keyword>
<comment type="similarity">
    <text evidence="2">Belongs to the peptidase M10B family.</text>
</comment>
<dbReference type="InterPro" id="IPR001343">
    <property type="entry name" value="Hemolysn_Ca-bd"/>
</dbReference>
<dbReference type="Pfam" id="PF00353">
    <property type="entry name" value="HemolysinCabind"/>
    <property type="match status" value="40"/>
</dbReference>
<feature type="domain" description="Peptidase metallopeptidase" evidence="10">
    <location>
        <begin position="1543"/>
        <end position="1714"/>
    </location>
</feature>
<evidence type="ECO:0000256" key="4">
    <source>
        <dbReference type="ARBA" id="ARBA00022670"/>
    </source>
</evidence>
<comment type="caution">
    <text evidence="11">The sequence shown here is derived from an EMBL/GenBank/DDBJ whole genome shotgun (WGS) entry which is preliminary data.</text>
</comment>
<protein>
    <submittedName>
        <fullName evidence="11">Calcium-binding protein</fullName>
    </submittedName>
</protein>
<evidence type="ECO:0000256" key="3">
    <source>
        <dbReference type="ARBA" id="ARBA00022525"/>
    </source>
</evidence>
<name>A0ABW7GDT3_9BURK</name>
<feature type="compositionally biased region" description="Basic and acidic residues" evidence="9">
    <location>
        <begin position="590"/>
        <end position="603"/>
    </location>
</feature>
<feature type="region of interest" description="Disordered" evidence="9">
    <location>
        <begin position="3499"/>
        <end position="3527"/>
    </location>
</feature>
<dbReference type="PANTHER" id="PTHR38340:SF1">
    <property type="entry name" value="S-LAYER PROTEIN"/>
    <property type="match status" value="1"/>
</dbReference>
<evidence type="ECO:0000259" key="10">
    <source>
        <dbReference type="SMART" id="SM00235"/>
    </source>
</evidence>
<evidence type="ECO:0000256" key="1">
    <source>
        <dbReference type="ARBA" id="ARBA00004613"/>
    </source>
</evidence>
<feature type="region of interest" description="Disordered" evidence="9">
    <location>
        <begin position="1177"/>
        <end position="1204"/>
    </location>
</feature>
<organism evidence="11 12">
    <name type="scientific">Pelomonas lactea</name>
    <dbReference type="NCBI Taxonomy" id="3299030"/>
    <lineage>
        <taxon>Bacteria</taxon>
        <taxon>Pseudomonadati</taxon>
        <taxon>Pseudomonadota</taxon>
        <taxon>Betaproteobacteria</taxon>
        <taxon>Burkholderiales</taxon>
        <taxon>Sphaerotilaceae</taxon>
        <taxon>Roseateles</taxon>
    </lineage>
</organism>
<feature type="region of interest" description="Disordered" evidence="9">
    <location>
        <begin position="1329"/>
        <end position="1382"/>
    </location>
</feature>
<dbReference type="InterPro" id="IPR050557">
    <property type="entry name" value="RTX_toxin/Mannuronan_C5-epim"/>
</dbReference>
<keyword evidence="5" id="KW-0479">Metal-binding</keyword>
<dbReference type="InterPro" id="IPR024079">
    <property type="entry name" value="MetalloPept_cat_dom_sf"/>
</dbReference>
<evidence type="ECO:0000256" key="7">
    <source>
        <dbReference type="ARBA" id="ARBA00022833"/>
    </source>
</evidence>
<dbReference type="Gene3D" id="3.40.390.10">
    <property type="entry name" value="Collagenase (Catalytic Domain)"/>
    <property type="match status" value="1"/>
</dbReference>
<gene>
    <name evidence="11" type="ORF">ACG04Q_00830</name>
</gene>
<dbReference type="PANTHER" id="PTHR38340">
    <property type="entry name" value="S-LAYER PROTEIN"/>
    <property type="match status" value="1"/>
</dbReference>
<sequence>MSIGFQEARFQLADLIRSGTASVEDLFKLVERTSGAVDGARSGDIYLLQSGTLVDGNHASTASREIVNQSLNIRDIGESPAGKLVDFDQFKNELRNAIAREIGVVSYAAATPEQVAIIDEKWTLYKDGTDLSGKRASSPYSLWDIASRAYVRDNNGSWRIVAGYDVSNRSVLMYTELPELLAKAGDFEIDGVNKSAIAVGDVEVQKSKVLSNAIAQTFLSGAKKDYPGVFAEMTPEKMASMLADESILIDGKTYKARLLEFSSIFSQEVNARYLAGVESARLGMADLSKRLPTKTMARFGLVFGALGFLAAGQASAKAMAEGDQDKSVRIMRDFVVEFAAAEVASKISGSIAAIGVGISAVAGVSVSPPIAGALVLGAALLGGFFGGDAVKDYIEYLNDRDGNGRIDVLDKLRNLVFGADWITTEAPPPNLIARALQLGSHYTALAVDVNYSREDLVANAQRSDAWRYALRELNGFVVEGINYDEYNGDKSLDLFDRIFEFGTMTEEYLKDRAAMLAWLIRYERGIRDDDDPVRDTPKPYNEDWDTNSVEGNWDFVDLKRRIAGGDPLTLAIDGNGISLHDHQVVFGSSKDETIKGEGDDDRLYGGGGKDSISGAAGHDYIEGNAGNDLLNGDAGRDTLRGGDGNDGIYGGADQDLLRGESGADTLSGGASDDIVFGGAGNDSLQGDDGNDALNGGAGADTLFGGTGNDYLFDEGGADTNRLQGEAGNDVLEIKGGTGIALLDGGADNDILIGGQGNNSLDGGTGNDSIKGGGDDDIIKGGDDADFVDAGGGNDDITGGKGADYLKGGAGSDNYIYENDSFGVDMLEDSEGSNRIRIAEKELGAATYDAAKLAWVTADGVEIRKYEMGGSTTLAISKTGDKLNTIYLRDWQPGQYNITLSGSPTDRQRPTVAPATVVSLAENNFVDVIAAASAEGGQGNDLLYGTNLDSLLTGGTGNDILDGEGGDDWLEGGDGTDFILTGAGKDVAYGGLGSDILRAGGTFSMSRGTVQGTGEDAIYWSPTPTGFLFSDDVTSERFYYSVNQARVYVPHPEMAVWNIEFTRKLYQDTDYSSYFWWDNPGLSNASLEPSLDIKLTVGDDREWVERGDNFPAGKGPTAEFGKAKTVLLHYGYGGNMLPAGTGAEGARLYGGEGDDVIYGANDNDRLYGEADDDLLVGYDGDDELRGGDGKDELSGGGGRDFLDGGDKDDTLVGGLGADVLYGGDGADRLIGDAPYLVQVKDYPPGLDKSQMGGDFLQGGAGNDTLWGDHGDDYLFGGTNDDLIFGGEGDDHGFGESGEDSLVGGKGGDYLDGGADKDVILGGEGGDMLFGGGGNDSLDGEEDDDILDGGVGNDTLYGGSGGDNLRGGADSDQLFGDGPETEAGSDILEGGAGNDVLSGGGKGDLYVFSKGDGQDVIHDDGADGSRNVIAFKFSSGDVRKLERSGQDLLIKYGVNDQITVLGYYGGSAYALGSPGSGQGESEGEAQAAVAEIRFEDGTVWGTEQILSMAPAPAPSNEPDPFAGLAPLYFINALLSREETKSSGKHALTFSFADAFKLGVTGFFAFDSSQKQAVRDALARFSSVLDLTFTELGDGQVADLTFHLDDLMSEGMGAFAGYAQPATGGIHLNSRIYSEQVRTEFGEYTKRGSLSVGAAGFETLLHEIGHALGLKHPFEPPVLPDAENTTANTIMSYTSAGIPATQLAAFDIAALQYLYGANKGTKSSNDSIFSFGDRWIVDASGSGDRFDASSEGGNVFVDLTPGSWIYRGQKSASMLADGQAFIAFGTQIENAVGGIGNDTLKGNDAANRLDGGAGDDYLDGGANNDRLWGGAGNDTLAGGGGSDEVYGNGGADTYLWGQGQGSDVLGEVGDGSINVLALTNLSPQDVLLTKVNQDLIVRAIATGETIKVVEHFSGQGVQQILFQDGKRWDLETITANLSITTTGPDYFQGTGAAEFVNGLAGNDTLNGGGGNDYLSGADGADIVSGEDGDDTLSGGTGNDYVEGGAGNDQLSGDEGSDTLAGGAGDDVIVGGGGDDKLIDGRGHDIYVFGRGHGADSMDFYPGEGDSTTLRMLPGVTADDLLYKAENGDDLKIVIAGTTDSFLLRGFVSRTADATTLASFNVQFADGSSRTGAEVLARLFAGTSGDDYLRAQPSGSSISGAAGADSLQGLDGNDTLDGGSGRDTLRGYGGNDVLVNGEDMYGGTGNDTFIVDAWPTAGTTTLIADDAGIDSLLLPTGATPSNVRIRNQLNGDLWIALTSDAGWTRPIIVTGYFAAANIDSVESIRFRDGTSWSRADVIDRTPVRNLTEGDDANVIGFAWNDTISALGGNDTISAGSGDDFVEAGSGSDYVYGGNGHDTLIGGDGSDVIYGDDTNLLPGNDLLDGGAGNDTLYGGSGDDIYVFGPQSGSDLIVENAGSDRISVVGGVLPSSMQLYSDGGDLVLVINNSRTQLRVSQYFSGAANSQKIEAITFMDGTSWDQAYIGSHVQGPGNVDTLVGGTGNDIFNIDNPGDTIVEGANQGVDTAVSSVSYFLPANVENLTLTGVLALSGYGNDLTNMIVGNAGDNQIKSYGGWDTLRGGGGDDYYDITVSSFATTQKTPSSVTIIESAGEGDDTVLVNTNDYSMQENIENLVLRNAWYQFENSYTKEQVRDSFAGNSQANFIDASALTHWVRLDGGAGADRIIGGQTNNLFVVDQAGDSLVSTHASAIDTVETAISWSLSDGFENVTLVGNSPIEANGNALSNVLDGSANTAANNLRGGLGDDTYILGVGDSITELANEGVDKVVLSTGVRGAYEISNYENIEKISLAYNMGQSTLRGAAADDTIEGNGRGVVLYGGSGGDVLVDQAAKDTSGGSRYEDVVDTLIGGDGNDTLISRGGGDELIGGLGNDIYQVNSYSAFYDPVAATIKFGQGDGKDRVTGGRGANLFFTGWTLSDLNARAVGDGFILSFGNGSDEIAFDSRSPSYQLIFEDGTLINQAAISLLIASGGRGPGADGSDLLIGTNAADSLAGMGGDDTIYAGAGDDSVDAGVGQDVVNGGMGNDTILGGAGGDTLRGDAGDDVIDVGAGSGNVAYGGDGDDTLRGGDDADYLYGEAGADELHGGLGNDYLFGGDGEDRLFGEGGYDSLSGGLGNDRLSASGSLDGGDGNDSLFGLQGNDSLTGGDGQDLLEGGEGSDTLKGGYGSDVLRGGAGNDLLSGNEGDDIYLFGRGDGVDSVAGIWSDGTDEIRFDIGIRPADIELSRSQIGDIKFSITGATDSLVVNSLMMSSIVALVRFADGTVWTRSEIFERLNTIRGTEGADSLTGSSDDDRLFGMGGNDTLTGDSGMDTLDGGAGVDSLVGGSGDDVYLVDDPADIVVELFSNEGFDRVESSATFTLPNYVEDLTLIGTAPINGTGNSLQNNLSGNDANNSLSGGAGNDWLYGFGGDDSLNGGTGGDFMQGGLGNDVYTVDSVLVLNANGEWVSGDQVRELEGEGTDAVLSSVSYQLSDYVENLTLTGSSGLTGTGNSLSNSLRGNGAGNRLEGRGGNDTIDGGAGADSMLGGAGDDLYYVDATTDVVTELAGEGVDTVVSSVTLAALASNVENLTLAGTSALNGAGNGLDNLLTGNSGANRLDGGTGADTLVGGGGNDVYVVDQVGDVITEIAGGGTDTVESSISYVLAPELENLTLLGSTAINGTGNSVANTLTGNSGANRLDGGAGVDSMIGGAGNDTYVVDVAGDTVTESSGGGTDTVESSVTYSLSVEVENLTLVGTSDINATGNSAANVLRGNAGRNTLNGGAGVDTMIGGVGDDIYVLDVATDVVTENAGEGTDTIQIGVTLATLAANVENVTLTGTSNINATGNALANVLTGNSGANNLSGGDGDDTLIGGAGADTMVGGLGNDVFYVDATTDVVTEASGQGTDTIMSSVTLTVALASNVENVTLTGTSNLNALGNALANVMTGNSGANNLSGGDGDDTLDGGAGIDTLVGGLGNDVFYVDSTSDVVTEASGQGTDTIMTSVTLASLAANVENLTLTGTGNINGTGSSGDNVMTGNAGNNTLTGAAGNDTLDGKAGNDTLNGGAGADTYWFGLGYGFDLIVDSDATANVKDVVRFTAGIAQSDIRFTQSGNALVATIKSTNEALTIQDWYLSANNRVEEFRFNDGTVLTNVQAQALVGAMAAFNPSGGVIAMVQEPEPHLRQHTGLAVSGTA</sequence>
<feature type="compositionally biased region" description="Basic and acidic residues" evidence="9">
    <location>
        <begin position="1182"/>
        <end position="1192"/>
    </location>
</feature>
<dbReference type="RefSeq" id="WP_394508891.1">
    <property type="nucleotide sequence ID" value="NZ_JBIGHX010000001.1"/>
</dbReference>
<evidence type="ECO:0000256" key="2">
    <source>
        <dbReference type="ARBA" id="ARBA00009490"/>
    </source>
</evidence>
<dbReference type="Gene3D" id="2.150.10.10">
    <property type="entry name" value="Serralysin-like metalloprotease, C-terminal"/>
    <property type="match status" value="20"/>
</dbReference>
<dbReference type="SMART" id="SM00235">
    <property type="entry name" value="ZnMc"/>
    <property type="match status" value="1"/>
</dbReference>
<dbReference type="InterPro" id="IPR001818">
    <property type="entry name" value="Pept_M10_metallopeptidase"/>
</dbReference>
<dbReference type="Pfam" id="PF06594">
    <property type="entry name" value="HCBP_related"/>
    <property type="match status" value="2"/>
</dbReference>
<reference evidence="11 12" key="1">
    <citation type="submission" date="2024-08" db="EMBL/GenBank/DDBJ databases">
        <authorList>
            <person name="Lu H."/>
        </authorList>
    </citation>
    <scope>NUCLEOTIDE SEQUENCE [LARGE SCALE GENOMIC DNA]</scope>
    <source>
        <strain evidence="11 12">DXS20W</strain>
    </source>
</reference>
<dbReference type="InterPro" id="IPR034033">
    <property type="entry name" value="Serralysin-like"/>
</dbReference>
<evidence type="ECO:0000313" key="12">
    <source>
        <dbReference type="Proteomes" id="UP001606302"/>
    </source>
</evidence>
<keyword evidence="6" id="KW-0378">Hydrolase</keyword>
<dbReference type="CDD" id="cd04277">
    <property type="entry name" value="ZnMc_serralysin_like"/>
    <property type="match status" value="1"/>
</dbReference>
<dbReference type="EMBL" id="JBIGHX010000001">
    <property type="protein sequence ID" value="MFG6460092.1"/>
    <property type="molecule type" value="Genomic_DNA"/>
</dbReference>
<dbReference type="InterPro" id="IPR010566">
    <property type="entry name" value="Haemolys_ca-bd"/>
</dbReference>
<evidence type="ECO:0000256" key="6">
    <source>
        <dbReference type="ARBA" id="ARBA00022801"/>
    </source>
</evidence>